<feature type="compositionally biased region" description="Basic and acidic residues" evidence="1">
    <location>
        <begin position="227"/>
        <end position="241"/>
    </location>
</feature>
<evidence type="ECO:0000313" key="2">
    <source>
        <dbReference type="EMBL" id="WVZ97013.1"/>
    </source>
</evidence>
<evidence type="ECO:0000256" key="1">
    <source>
        <dbReference type="SAM" id="MobiDB-lite"/>
    </source>
</evidence>
<feature type="compositionally biased region" description="Basic and acidic residues" evidence="1">
    <location>
        <begin position="284"/>
        <end position="300"/>
    </location>
</feature>
<feature type="region of interest" description="Disordered" evidence="1">
    <location>
        <begin position="193"/>
        <end position="352"/>
    </location>
</feature>
<feature type="compositionally biased region" description="Basic residues" evidence="1">
    <location>
        <begin position="443"/>
        <end position="454"/>
    </location>
</feature>
<feature type="compositionally biased region" description="Acidic residues" evidence="1">
    <location>
        <begin position="503"/>
        <end position="527"/>
    </location>
</feature>
<feature type="compositionally biased region" description="Pro residues" evidence="1">
    <location>
        <begin position="154"/>
        <end position="165"/>
    </location>
</feature>
<feature type="region of interest" description="Disordered" evidence="1">
    <location>
        <begin position="1"/>
        <end position="174"/>
    </location>
</feature>
<protein>
    <submittedName>
        <fullName evidence="2">Uncharacterized protein</fullName>
    </submittedName>
</protein>
<feature type="compositionally biased region" description="Low complexity" evidence="1">
    <location>
        <begin position="82"/>
        <end position="100"/>
    </location>
</feature>
<organism evidence="2 3">
    <name type="scientific">Paspalum notatum var. saurae</name>
    <dbReference type="NCBI Taxonomy" id="547442"/>
    <lineage>
        <taxon>Eukaryota</taxon>
        <taxon>Viridiplantae</taxon>
        <taxon>Streptophyta</taxon>
        <taxon>Embryophyta</taxon>
        <taxon>Tracheophyta</taxon>
        <taxon>Spermatophyta</taxon>
        <taxon>Magnoliopsida</taxon>
        <taxon>Liliopsida</taxon>
        <taxon>Poales</taxon>
        <taxon>Poaceae</taxon>
        <taxon>PACMAD clade</taxon>
        <taxon>Panicoideae</taxon>
        <taxon>Andropogonodae</taxon>
        <taxon>Paspaleae</taxon>
        <taxon>Paspalinae</taxon>
        <taxon>Paspalum</taxon>
    </lineage>
</organism>
<dbReference type="EMBL" id="CP144754">
    <property type="protein sequence ID" value="WVZ97013.1"/>
    <property type="molecule type" value="Genomic_DNA"/>
</dbReference>
<sequence>MQKRHHTVDAPASTGAPSPPHACPAAHARPPLGTRSPSSVHREKKSPRRVPTPSPVHCKKKKKKNPSPVALATRTPYRRRNAAAIPARRQPSGLAPAPRAASPPVPCAASSPLPGGTARSVPSAAAVRRLRRHPAPAPCAASTATPRAAGPALLPVPPRVPPPPSRAAVDTPSPCCATASTYPARIGEAASVMDPMKNNGGRTPFKDVTNTTSWGDQDASNSLPQDIDPKERKRQRDRERWATMSAEQKIEKNKRRREARQRNEGQPMLPEISKDGDAEEDDEWLHRNEIYEPSNVERGDLALAGGLRESAKRVNSTSVVKPSKNKRSRATYFKDRSKNMTPEQRESKQEYYRLYNKMPARKEAKRNYRRRQREFQQDTLHHESIAMENPKYIPEAVQPTTGVCASLGSPVRSSDWIVPDLSPSPTFILPVSTNPEDVDTSKRSPRCIRQKRHVPSGERQSLLARPNQQFESAIARRVHAAPEDNESDAAEQVKSTQPQTAAADDDEGVIFEEDDEDDEGYLFAGEEEDPMRRIMSKKLKMIPLLFLMF</sequence>
<feature type="region of interest" description="Disordered" evidence="1">
    <location>
        <begin position="428"/>
        <end position="465"/>
    </location>
</feature>
<feature type="region of interest" description="Disordered" evidence="1">
    <location>
        <begin position="479"/>
        <end position="527"/>
    </location>
</feature>
<dbReference type="Proteomes" id="UP001341281">
    <property type="component" value="Chromosome 10"/>
</dbReference>
<evidence type="ECO:0000313" key="3">
    <source>
        <dbReference type="Proteomes" id="UP001341281"/>
    </source>
</evidence>
<feature type="compositionally biased region" description="Polar residues" evidence="1">
    <location>
        <begin position="208"/>
        <end position="224"/>
    </location>
</feature>
<reference evidence="2 3" key="1">
    <citation type="submission" date="2024-02" db="EMBL/GenBank/DDBJ databases">
        <title>High-quality chromosome-scale genome assembly of Pensacola bahiagrass (Paspalum notatum Flugge var. saurae).</title>
        <authorList>
            <person name="Vega J.M."/>
            <person name="Podio M."/>
            <person name="Orjuela J."/>
            <person name="Siena L.A."/>
            <person name="Pessino S.C."/>
            <person name="Combes M.C."/>
            <person name="Mariac C."/>
            <person name="Albertini E."/>
            <person name="Pupilli F."/>
            <person name="Ortiz J.P.A."/>
            <person name="Leblanc O."/>
        </authorList>
    </citation>
    <scope>NUCLEOTIDE SEQUENCE [LARGE SCALE GENOMIC DNA]</scope>
    <source>
        <strain evidence="2">R1</strain>
        <tissue evidence="2">Leaf</tissue>
    </source>
</reference>
<name>A0AAQ3UT55_PASNO</name>
<feature type="compositionally biased region" description="Low complexity" evidence="1">
    <location>
        <begin position="107"/>
        <end position="127"/>
    </location>
</feature>
<keyword evidence="3" id="KW-1185">Reference proteome</keyword>
<feature type="compositionally biased region" description="Basic and acidic residues" evidence="1">
    <location>
        <begin position="332"/>
        <end position="351"/>
    </location>
</feature>
<proteinExistence type="predicted"/>
<feature type="compositionally biased region" description="Low complexity" evidence="1">
    <location>
        <begin position="138"/>
        <end position="153"/>
    </location>
</feature>
<accession>A0AAQ3UT55</accession>
<gene>
    <name evidence="2" type="ORF">U9M48_042580</name>
</gene>
<dbReference type="AlphaFoldDB" id="A0AAQ3UT55"/>